<evidence type="ECO:0000256" key="4">
    <source>
        <dbReference type="SAM" id="Phobius"/>
    </source>
</evidence>
<dbReference type="PROSITE" id="PS50056">
    <property type="entry name" value="TYR_PHOSPHATASE_2"/>
    <property type="match status" value="1"/>
</dbReference>
<keyword evidence="4" id="KW-1133">Transmembrane helix</keyword>
<dbReference type="SUPFAM" id="SSF52799">
    <property type="entry name" value="(Phosphotyrosine protein) phosphatases II"/>
    <property type="match status" value="1"/>
</dbReference>
<keyword evidence="4" id="KW-0812">Transmembrane</keyword>
<dbReference type="EMBL" id="CP144745">
    <property type="protein sequence ID" value="WVZ54392.1"/>
    <property type="molecule type" value="Genomic_DNA"/>
</dbReference>
<dbReference type="InterPro" id="IPR000340">
    <property type="entry name" value="Dual-sp_phosphatase_cat-dom"/>
</dbReference>
<accession>A0AAQ3SJP3</accession>
<keyword evidence="2" id="KW-0904">Protein phosphatase</keyword>
<gene>
    <name evidence="6" type="ORF">U9M48_005197</name>
</gene>
<protein>
    <recommendedName>
        <fullName evidence="5">Tyrosine specific protein phosphatases domain-containing protein</fullName>
    </recommendedName>
</protein>
<dbReference type="SMART" id="SM00195">
    <property type="entry name" value="DSPc"/>
    <property type="match status" value="1"/>
</dbReference>
<dbReference type="PANTHER" id="PTHR47216">
    <property type="match status" value="1"/>
</dbReference>
<dbReference type="CDD" id="cd14527">
    <property type="entry name" value="DSP_bac"/>
    <property type="match status" value="1"/>
</dbReference>
<proteinExistence type="predicted"/>
<evidence type="ECO:0000256" key="1">
    <source>
        <dbReference type="ARBA" id="ARBA00022801"/>
    </source>
</evidence>
<dbReference type="InterPro" id="IPR000387">
    <property type="entry name" value="Tyr_Pase_dom"/>
</dbReference>
<keyword evidence="4" id="KW-0472">Membrane</keyword>
<dbReference type="PANTHER" id="PTHR47216:SF1">
    <property type="entry name" value="DUAL SPECIFICITY PHOSPHATASE, CATALYTIC DOMAIN CONTAINING PROTEIN, EXPRESSED"/>
    <property type="match status" value="1"/>
</dbReference>
<dbReference type="AlphaFoldDB" id="A0AAQ3SJP3"/>
<keyword evidence="1" id="KW-0378">Hydrolase</keyword>
<reference evidence="6 7" key="1">
    <citation type="submission" date="2024-02" db="EMBL/GenBank/DDBJ databases">
        <title>High-quality chromosome-scale genome assembly of Pensacola bahiagrass (Paspalum notatum Flugge var. saurae).</title>
        <authorList>
            <person name="Vega J.M."/>
            <person name="Podio M."/>
            <person name="Orjuela J."/>
            <person name="Siena L.A."/>
            <person name="Pessino S.C."/>
            <person name="Combes M.C."/>
            <person name="Mariac C."/>
            <person name="Albertini E."/>
            <person name="Pupilli F."/>
            <person name="Ortiz J.P.A."/>
            <person name="Leblanc O."/>
        </authorList>
    </citation>
    <scope>NUCLEOTIDE SEQUENCE [LARGE SCALE GENOMIC DNA]</scope>
    <source>
        <strain evidence="6">R1</strain>
        <tissue evidence="6">Leaf</tissue>
    </source>
</reference>
<name>A0AAQ3SJP3_PASNO</name>
<dbReference type="InterPro" id="IPR020422">
    <property type="entry name" value="TYR_PHOSPHATASE_DUAL_dom"/>
</dbReference>
<dbReference type="Pfam" id="PF00782">
    <property type="entry name" value="DSPc"/>
    <property type="match status" value="1"/>
</dbReference>
<organism evidence="6 7">
    <name type="scientific">Paspalum notatum var. saurae</name>
    <dbReference type="NCBI Taxonomy" id="547442"/>
    <lineage>
        <taxon>Eukaryota</taxon>
        <taxon>Viridiplantae</taxon>
        <taxon>Streptophyta</taxon>
        <taxon>Embryophyta</taxon>
        <taxon>Tracheophyta</taxon>
        <taxon>Spermatophyta</taxon>
        <taxon>Magnoliopsida</taxon>
        <taxon>Liliopsida</taxon>
        <taxon>Poales</taxon>
        <taxon>Poaceae</taxon>
        <taxon>PACMAD clade</taxon>
        <taxon>Panicoideae</taxon>
        <taxon>Andropogonodae</taxon>
        <taxon>Paspaleae</taxon>
        <taxon>Paspalinae</taxon>
        <taxon>Paspalum</taxon>
    </lineage>
</organism>
<dbReference type="InterPro" id="IPR029021">
    <property type="entry name" value="Prot-tyrosine_phosphatase-like"/>
</dbReference>
<evidence type="ECO:0000259" key="5">
    <source>
        <dbReference type="PROSITE" id="PS50056"/>
    </source>
</evidence>
<evidence type="ECO:0000313" key="7">
    <source>
        <dbReference type="Proteomes" id="UP001341281"/>
    </source>
</evidence>
<dbReference type="PROSITE" id="PS00383">
    <property type="entry name" value="TYR_PHOSPHATASE_1"/>
    <property type="match status" value="1"/>
</dbReference>
<sequence length="331" mass="36817">MGISKVTGVAATTFLVISVSLCEMGMQIVMLPFLATSVVAFVVTVASHDAINLPWILGKNSVGRFPLWSAILFGPFLMLARTYAMVKRYMRKEAVHDKIVEGLYLGGWPFLLKHLPPGSPSVIDCTCELPRSSFVPADEYLCLPTWDTRAPTPYQIERAARWACEKRSEGKPVYVHCAFGHGRSACVVCAILVELGIAETWKDAENIIRERRKIKMNALHRKTLEEWTKKRLSDRRSYPEQIRGPESTHPEKATLCRGRPHPGDEVEHIGLGRLGLEPEQLVVVGKDVIHDGSEGAVRQVRMKGSVQLGHAPAMVIQPPGVLHVEHCSTWT</sequence>
<feature type="transmembrane region" description="Helical" evidence="4">
    <location>
        <begin position="67"/>
        <end position="84"/>
    </location>
</feature>
<feature type="region of interest" description="Disordered" evidence="3">
    <location>
        <begin position="235"/>
        <end position="261"/>
    </location>
</feature>
<evidence type="ECO:0000256" key="2">
    <source>
        <dbReference type="ARBA" id="ARBA00022912"/>
    </source>
</evidence>
<evidence type="ECO:0000256" key="3">
    <source>
        <dbReference type="SAM" id="MobiDB-lite"/>
    </source>
</evidence>
<dbReference type="InterPro" id="IPR016130">
    <property type="entry name" value="Tyr_Pase_AS"/>
</dbReference>
<feature type="transmembrane region" description="Helical" evidence="4">
    <location>
        <begin position="29"/>
        <end position="47"/>
    </location>
</feature>
<dbReference type="Proteomes" id="UP001341281">
    <property type="component" value="Chromosome 01"/>
</dbReference>
<dbReference type="Gene3D" id="3.90.190.10">
    <property type="entry name" value="Protein tyrosine phosphatase superfamily"/>
    <property type="match status" value="1"/>
</dbReference>
<keyword evidence="7" id="KW-1185">Reference proteome</keyword>
<feature type="domain" description="Tyrosine specific protein phosphatases" evidence="5">
    <location>
        <begin position="154"/>
        <end position="223"/>
    </location>
</feature>
<dbReference type="GO" id="GO:0004721">
    <property type="term" value="F:phosphoprotein phosphatase activity"/>
    <property type="evidence" value="ECO:0007669"/>
    <property type="project" value="UniProtKB-KW"/>
</dbReference>
<evidence type="ECO:0000313" key="6">
    <source>
        <dbReference type="EMBL" id="WVZ54392.1"/>
    </source>
</evidence>